<gene>
    <name evidence="1" type="ORF">HF521_017276</name>
</gene>
<dbReference type="Proteomes" id="UP000606274">
    <property type="component" value="Unassembled WGS sequence"/>
</dbReference>
<evidence type="ECO:0008006" key="3">
    <source>
        <dbReference type="Google" id="ProtNLM"/>
    </source>
</evidence>
<sequence length="114" mass="13212">MYFMSTQPSSSWSSECCNTISGQGDVSKRNVNVFCGKDKFVVYRKDNVIPAKFKTKVREAMEKTPEYKLFEYNCIHFALELLDVEPTTVKNFIKRIEKIITNKSKLEEMSPLNV</sequence>
<protein>
    <recommendedName>
        <fullName evidence="3">LRAT domain-containing protein</fullName>
    </recommendedName>
</protein>
<dbReference type="AlphaFoldDB" id="A0A8T0BM91"/>
<organism evidence="1 2">
    <name type="scientific">Silurus meridionalis</name>
    <name type="common">Southern catfish</name>
    <name type="synonym">Silurus soldatovi meridionalis</name>
    <dbReference type="NCBI Taxonomy" id="175797"/>
    <lineage>
        <taxon>Eukaryota</taxon>
        <taxon>Metazoa</taxon>
        <taxon>Chordata</taxon>
        <taxon>Craniata</taxon>
        <taxon>Vertebrata</taxon>
        <taxon>Euteleostomi</taxon>
        <taxon>Actinopterygii</taxon>
        <taxon>Neopterygii</taxon>
        <taxon>Teleostei</taxon>
        <taxon>Ostariophysi</taxon>
        <taxon>Siluriformes</taxon>
        <taxon>Siluridae</taxon>
        <taxon>Silurus</taxon>
    </lineage>
</organism>
<accession>A0A8T0BM91</accession>
<proteinExistence type="predicted"/>
<keyword evidence="2" id="KW-1185">Reference proteome</keyword>
<name>A0A8T0BM91_SILME</name>
<evidence type="ECO:0000313" key="2">
    <source>
        <dbReference type="Proteomes" id="UP000606274"/>
    </source>
</evidence>
<evidence type="ECO:0000313" key="1">
    <source>
        <dbReference type="EMBL" id="KAF7708219.1"/>
    </source>
</evidence>
<comment type="caution">
    <text evidence="1">The sequence shown here is derived from an EMBL/GenBank/DDBJ whole genome shotgun (WGS) entry which is preliminary data.</text>
</comment>
<dbReference type="Gene3D" id="3.90.1720.10">
    <property type="entry name" value="endopeptidase domain like (from Nostoc punctiforme)"/>
    <property type="match status" value="1"/>
</dbReference>
<dbReference type="EMBL" id="JABFDY010000004">
    <property type="protein sequence ID" value="KAF7708219.1"/>
    <property type="molecule type" value="Genomic_DNA"/>
</dbReference>
<reference evidence="1" key="1">
    <citation type="submission" date="2020-08" db="EMBL/GenBank/DDBJ databases">
        <title>Chromosome-level assembly of Southern catfish (Silurus meridionalis) provides insights into visual adaptation to the nocturnal and benthic lifestyles.</title>
        <authorList>
            <person name="Zhang Y."/>
            <person name="Wang D."/>
            <person name="Peng Z."/>
        </authorList>
    </citation>
    <scope>NUCLEOTIDE SEQUENCE</scope>
    <source>
        <strain evidence="1">SWU-2019-XX</strain>
        <tissue evidence="1">Muscle</tissue>
    </source>
</reference>